<dbReference type="EMBL" id="JARAWJ010000042">
    <property type="protein sequence ID" value="MDX3042789.1"/>
    <property type="molecule type" value="Genomic_DNA"/>
</dbReference>
<dbReference type="Pfam" id="PF13392">
    <property type="entry name" value="HNH_3"/>
    <property type="match status" value="1"/>
</dbReference>
<dbReference type="Gene3D" id="3.90.75.20">
    <property type="match status" value="1"/>
</dbReference>
<dbReference type="InterPro" id="IPR044925">
    <property type="entry name" value="His-Me_finger_sf"/>
</dbReference>
<name>A0ABU4MZE6_9ACTN</name>
<accession>A0ABU4MZE6</accession>
<dbReference type="SUPFAM" id="SSF54060">
    <property type="entry name" value="His-Me finger endonucleases"/>
    <property type="match status" value="1"/>
</dbReference>
<dbReference type="Proteomes" id="UP001282474">
    <property type="component" value="Unassembled WGS sequence"/>
</dbReference>
<reference evidence="3 4" key="1">
    <citation type="journal article" date="2023" name="Microb. Genom.">
        <title>Mesoterricola silvestris gen. nov., sp. nov., Mesoterricola sediminis sp. nov., Geothrix oryzae sp. nov., Geothrix edaphica sp. nov., Geothrix rubra sp. nov., and Geothrix limicola sp. nov., six novel members of Acidobacteriota isolated from soils.</title>
        <authorList>
            <person name="Weisberg A.J."/>
            <person name="Pearce E."/>
            <person name="Kramer C.G."/>
            <person name="Chang J.H."/>
            <person name="Clarke C.R."/>
        </authorList>
    </citation>
    <scope>NUCLEOTIDE SEQUENCE [LARGE SCALE GENOMIC DNA]</scope>
    <source>
        <strain evidence="3 4">NE20-4-1</strain>
    </source>
</reference>
<comment type="caution">
    <text evidence="3">The sequence shown here is derived from an EMBL/GenBank/DDBJ whole genome shotgun (WGS) entry which is preliminary data.</text>
</comment>
<protein>
    <submittedName>
        <fullName evidence="3">HNH endonuclease signature motif containing protein</fullName>
    </submittedName>
</protein>
<organism evidence="3 4">
    <name type="scientific">Streptomyces caniscabiei</name>
    <dbReference type="NCBI Taxonomy" id="2746961"/>
    <lineage>
        <taxon>Bacteria</taxon>
        <taxon>Bacillati</taxon>
        <taxon>Actinomycetota</taxon>
        <taxon>Actinomycetes</taxon>
        <taxon>Kitasatosporales</taxon>
        <taxon>Streptomycetaceae</taxon>
        <taxon>Streptomyces</taxon>
    </lineage>
</organism>
<dbReference type="GO" id="GO:0004519">
    <property type="term" value="F:endonuclease activity"/>
    <property type="evidence" value="ECO:0007669"/>
    <property type="project" value="UniProtKB-KW"/>
</dbReference>
<evidence type="ECO:0000256" key="1">
    <source>
        <dbReference type="SAM" id="MobiDB-lite"/>
    </source>
</evidence>
<evidence type="ECO:0000313" key="3">
    <source>
        <dbReference type="EMBL" id="MDX3042789.1"/>
    </source>
</evidence>
<sequence>MNSRGYGQIRTNGVPTYTHRVVYQAVVGPIPEGMLIDHRCHNWDVGCLGGESCLHRRCINPYHLEAVTPQENQHRSPHTFASIQSAKTHCPQGHPYDGTNTYVRPDNGGRQCRQCRRSYHAARRAAARLARGAR</sequence>
<keyword evidence="4" id="KW-1185">Reference proteome</keyword>
<proteinExistence type="predicted"/>
<feature type="domain" description="HNH nuclease" evidence="2">
    <location>
        <begin position="17"/>
        <end position="42"/>
    </location>
</feature>
<gene>
    <name evidence="3" type="ORF">PV383_37280</name>
</gene>
<evidence type="ECO:0000259" key="2">
    <source>
        <dbReference type="Pfam" id="PF13392"/>
    </source>
</evidence>
<keyword evidence="3" id="KW-0255">Endonuclease</keyword>
<dbReference type="RefSeq" id="WP_319687355.1">
    <property type="nucleotide sequence ID" value="NZ_JARAWI010000036.1"/>
</dbReference>
<feature type="region of interest" description="Disordered" evidence="1">
    <location>
        <begin position="84"/>
        <end position="103"/>
    </location>
</feature>
<keyword evidence="3" id="KW-0540">Nuclease</keyword>
<dbReference type="InterPro" id="IPR003615">
    <property type="entry name" value="HNH_nuc"/>
</dbReference>
<keyword evidence="3" id="KW-0378">Hydrolase</keyword>
<evidence type="ECO:0000313" key="4">
    <source>
        <dbReference type="Proteomes" id="UP001282474"/>
    </source>
</evidence>